<feature type="transmembrane region" description="Helical" evidence="1">
    <location>
        <begin position="12"/>
        <end position="34"/>
    </location>
</feature>
<keyword evidence="1" id="KW-0472">Membrane</keyword>
<proteinExistence type="predicted"/>
<dbReference type="AlphaFoldDB" id="A0A2T0K3I7"/>
<sequence length="103" mass="10598">MTNPNPVGPLRWYAVLAVLFFGILPTAMVALLVARGNTPGSVGWLLAGGVPLVISAIILLVRGFTAADPEEASILLRRSMAFVAGADVLLLGGNALIRMATGA</sequence>
<name>A0A2T0K3I7_9ACTN</name>
<dbReference type="Proteomes" id="UP000239415">
    <property type="component" value="Unassembled WGS sequence"/>
</dbReference>
<keyword evidence="1" id="KW-0812">Transmembrane</keyword>
<feature type="transmembrane region" description="Helical" evidence="1">
    <location>
        <begin position="41"/>
        <end position="60"/>
    </location>
</feature>
<keyword evidence="3" id="KW-1185">Reference proteome</keyword>
<evidence type="ECO:0000313" key="3">
    <source>
        <dbReference type="Proteomes" id="UP000239415"/>
    </source>
</evidence>
<accession>A0A2T0K3I7</accession>
<gene>
    <name evidence="2" type="ORF">CLV67_116198</name>
</gene>
<evidence type="ECO:0000313" key="2">
    <source>
        <dbReference type="EMBL" id="PRX17422.1"/>
    </source>
</evidence>
<organism evidence="2 3">
    <name type="scientific">Actinoplanes italicus</name>
    <dbReference type="NCBI Taxonomy" id="113567"/>
    <lineage>
        <taxon>Bacteria</taxon>
        <taxon>Bacillati</taxon>
        <taxon>Actinomycetota</taxon>
        <taxon>Actinomycetes</taxon>
        <taxon>Micromonosporales</taxon>
        <taxon>Micromonosporaceae</taxon>
        <taxon>Actinoplanes</taxon>
    </lineage>
</organism>
<dbReference type="RefSeq" id="WP_106325603.1">
    <property type="nucleotide sequence ID" value="NZ_BOMO01000047.1"/>
</dbReference>
<keyword evidence="1" id="KW-1133">Transmembrane helix</keyword>
<dbReference type="OrthoDB" id="3297334at2"/>
<feature type="transmembrane region" description="Helical" evidence="1">
    <location>
        <begin position="80"/>
        <end position="97"/>
    </location>
</feature>
<dbReference type="EMBL" id="PVMZ01000016">
    <property type="protein sequence ID" value="PRX17422.1"/>
    <property type="molecule type" value="Genomic_DNA"/>
</dbReference>
<evidence type="ECO:0000256" key="1">
    <source>
        <dbReference type="SAM" id="Phobius"/>
    </source>
</evidence>
<protein>
    <submittedName>
        <fullName evidence="2">Uncharacterized protein</fullName>
    </submittedName>
</protein>
<comment type="caution">
    <text evidence="2">The sequence shown here is derived from an EMBL/GenBank/DDBJ whole genome shotgun (WGS) entry which is preliminary data.</text>
</comment>
<reference evidence="2 3" key="1">
    <citation type="submission" date="2018-03" db="EMBL/GenBank/DDBJ databases">
        <title>Genomic Encyclopedia of Archaeal and Bacterial Type Strains, Phase II (KMG-II): from individual species to whole genera.</title>
        <authorList>
            <person name="Goeker M."/>
        </authorList>
    </citation>
    <scope>NUCLEOTIDE SEQUENCE [LARGE SCALE GENOMIC DNA]</scope>
    <source>
        <strain evidence="2 3">DSM 43146</strain>
    </source>
</reference>